<sequence>MNVLITGASGFTGFYLIRHLLSHNEGVNHIWGLSRRLPLKSHAGFTAVRLDLSNKKEVEDKIDEIKPDAIIHLAGQNHGDLPDLMYANVVNTGWLLDAVRKNAPESRVLVIGSSAEYGYAGNKLISEDTPLQPTGVYGVTKVAQDILALQYYRAYNLKVSVARPFNLIGPGQPDTFICGKLVKQALEIRAGKRICFECAGGNTRRDFIDVRDVVDAYWKLISHPHFTDRIAGNTFNIGSGSSYSISELIHIMSEILGKTWPCIMGEMENELIPSQITDITRLTSEIEWKPSFTIHQSIKDMMETI</sequence>
<dbReference type="AlphaFoldDB" id="A0A8J7W9Z1"/>
<dbReference type="InterPro" id="IPR001509">
    <property type="entry name" value="Epimerase_deHydtase"/>
</dbReference>
<dbReference type="Proteomes" id="UP000730161">
    <property type="component" value="Unassembled WGS sequence"/>
</dbReference>
<name>A0A8J7W9Z1_9EURY</name>
<evidence type="ECO:0000313" key="3">
    <source>
        <dbReference type="EMBL" id="MBR1368842.1"/>
    </source>
</evidence>
<dbReference type="SUPFAM" id="SSF51735">
    <property type="entry name" value="NAD(P)-binding Rossmann-fold domains"/>
    <property type="match status" value="1"/>
</dbReference>
<dbReference type="InterPro" id="IPR036291">
    <property type="entry name" value="NAD(P)-bd_dom_sf"/>
</dbReference>
<comment type="similarity">
    <text evidence="1">Belongs to the NAD(P)-dependent epimerase/dehydratase family.</text>
</comment>
<dbReference type="OrthoDB" id="4907at2157"/>
<evidence type="ECO:0000259" key="2">
    <source>
        <dbReference type="Pfam" id="PF01370"/>
    </source>
</evidence>
<proteinExistence type="inferred from homology"/>
<organism evidence="3 4">
    <name type="scientific">Methanocalculus chunghsingensis</name>
    <dbReference type="NCBI Taxonomy" id="156457"/>
    <lineage>
        <taxon>Archaea</taxon>
        <taxon>Methanobacteriati</taxon>
        <taxon>Methanobacteriota</taxon>
        <taxon>Stenosarchaea group</taxon>
        <taxon>Methanomicrobia</taxon>
        <taxon>Methanomicrobiales</taxon>
        <taxon>Methanocalculaceae</taxon>
        <taxon>Methanocalculus</taxon>
    </lineage>
</organism>
<accession>A0A8J7W9Z1</accession>
<reference evidence="3" key="1">
    <citation type="submission" date="2014-12" db="EMBL/GenBank/DDBJ databases">
        <authorList>
            <person name="Huang H.-H."/>
            <person name="Chen S.-C."/>
            <person name="Lai M.-C."/>
        </authorList>
    </citation>
    <scope>NUCLEOTIDE SEQUENCE</scope>
    <source>
        <strain evidence="3">K1F9705b</strain>
    </source>
</reference>
<comment type="caution">
    <text evidence="3">The sequence shown here is derived from an EMBL/GenBank/DDBJ whole genome shotgun (WGS) entry which is preliminary data.</text>
</comment>
<gene>
    <name evidence="3" type="ORF">RJ53_04675</name>
</gene>
<dbReference type="EMBL" id="JWHL01000005">
    <property type="protein sequence ID" value="MBR1368842.1"/>
    <property type="molecule type" value="Genomic_DNA"/>
</dbReference>
<evidence type="ECO:0000313" key="4">
    <source>
        <dbReference type="Proteomes" id="UP000730161"/>
    </source>
</evidence>
<keyword evidence="4" id="KW-1185">Reference proteome</keyword>
<protein>
    <recommendedName>
        <fullName evidence="2">NAD-dependent epimerase/dehydratase domain-containing protein</fullName>
    </recommendedName>
</protein>
<dbReference type="PANTHER" id="PTHR43000">
    <property type="entry name" value="DTDP-D-GLUCOSE 4,6-DEHYDRATASE-RELATED"/>
    <property type="match status" value="1"/>
</dbReference>
<evidence type="ECO:0000256" key="1">
    <source>
        <dbReference type="ARBA" id="ARBA00007637"/>
    </source>
</evidence>
<dbReference type="RefSeq" id="WP_211530494.1">
    <property type="nucleotide sequence ID" value="NZ_JWHL01000005.1"/>
</dbReference>
<dbReference type="Pfam" id="PF01370">
    <property type="entry name" value="Epimerase"/>
    <property type="match status" value="1"/>
</dbReference>
<feature type="domain" description="NAD-dependent epimerase/dehydratase" evidence="2">
    <location>
        <begin position="3"/>
        <end position="238"/>
    </location>
</feature>
<dbReference type="Gene3D" id="3.40.50.720">
    <property type="entry name" value="NAD(P)-binding Rossmann-like Domain"/>
    <property type="match status" value="1"/>
</dbReference>